<feature type="transmembrane region" description="Helical" evidence="2">
    <location>
        <begin position="162"/>
        <end position="180"/>
    </location>
</feature>
<dbReference type="Proteomes" id="UP000198619">
    <property type="component" value="Unassembled WGS sequence"/>
</dbReference>
<evidence type="ECO:0000256" key="2">
    <source>
        <dbReference type="SAM" id="Phobius"/>
    </source>
</evidence>
<sequence>MKACKETLLNVVLSAINLIVIITILIKVYNITDTNYWEIFFMCLTGGVIFLCLSKALSKNYNKRLSSFIFIFILVIIIFHGDITNFVKETIINKIYIIETQININKSTTYEDFRYIFAIAIPTATLLTLALIKMNLEYIIVALNFFIMMTFYYIGFKNEVFQVKYLFVLNCVILILFGKLKEIILDYKKRKFELNINYKLITFKTLIYALVVLIIIAILPIEKKGIYYEQINKYVNEKLHGKTDSEKYIIDEAYNIKQSGYSDSTKKLGGKLKISDEKIMEVYSYSGDLYLRGSVKEFYTGHSWEILNKNLTAIENNNGKIVDENKYSNYGDIIKKEEIKIVPISNNIKALVAPIYTLNVESENSVLYSIRYGTFFSKTDNRNPYTVEYYREEPIHEKIIESSKNNHRSEITSAYLDISKITKNTLDLTLDIVSNVKSNKEKVEKIVEYLNKNYKYSLDVSEVPLDKDFVDYFLFEEKEGYCVYFASALTIMCRIACVPARYVEGFKVSNTPVELGKYDVTNKDAHAWVEVLIDPNEELWTTIDCSPTPRSILPNDNQVQVTENLPNTNIENKEEVQGNSKKELKEKEDNIKIYENRNEKWSINFNVALQTTALIIILIVLIVLIGLIIRVIISFVNIKKIVKSNSATKIYVYYIKRLKVINICKQNNLTDLEFVQSLDDEELKNKLLPLVKESYKIIYGNKKISIDGHEYLKFIDDYLKLRVNVINYLLYKYILL</sequence>
<keyword evidence="2" id="KW-1133">Transmembrane helix</keyword>
<dbReference type="InterPro" id="IPR052901">
    <property type="entry name" value="Bact_TGase-like"/>
</dbReference>
<dbReference type="EMBL" id="FOKI01000024">
    <property type="protein sequence ID" value="SFB27879.1"/>
    <property type="molecule type" value="Genomic_DNA"/>
</dbReference>
<feature type="transmembrane region" description="Helical" evidence="2">
    <location>
        <begin position="113"/>
        <end position="131"/>
    </location>
</feature>
<feature type="domain" description="Transglutaminase-like" evidence="3">
    <location>
        <begin position="474"/>
        <end position="547"/>
    </location>
</feature>
<feature type="transmembrane region" description="Helical" evidence="2">
    <location>
        <begin position="201"/>
        <end position="221"/>
    </location>
</feature>
<keyword evidence="1" id="KW-0175">Coiled coil</keyword>
<proteinExistence type="predicted"/>
<evidence type="ECO:0000313" key="5">
    <source>
        <dbReference type="Proteomes" id="UP000198619"/>
    </source>
</evidence>
<dbReference type="SUPFAM" id="SSF54001">
    <property type="entry name" value="Cysteine proteinases"/>
    <property type="match status" value="1"/>
</dbReference>
<dbReference type="InterPro" id="IPR002931">
    <property type="entry name" value="Transglutaminase-like"/>
</dbReference>
<protein>
    <submittedName>
        <fullName evidence="4">Transglutaminase-like superfamily protein</fullName>
    </submittedName>
</protein>
<dbReference type="Pfam" id="PF01841">
    <property type="entry name" value="Transglut_core"/>
    <property type="match status" value="1"/>
</dbReference>
<reference evidence="4 5" key="1">
    <citation type="submission" date="2016-10" db="EMBL/GenBank/DDBJ databases">
        <authorList>
            <person name="de Groot N.N."/>
        </authorList>
    </citation>
    <scope>NUCLEOTIDE SEQUENCE [LARGE SCALE GENOMIC DNA]</scope>
    <source>
        <strain evidence="4 5">DSM 12271</strain>
    </source>
</reference>
<evidence type="ECO:0000313" key="4">
    <source>
        <dbReference type="EMBL" id="SFB27879.1"/>
    </source>
</evidence>
<gene>
    <name evidence="4" type="ORF">SAMN04488528_10246</name>
</gene>
<keyword evidence="5" id="KW-1185">Reference proteome</keyword>
<feature type="transmembrane region" description="Helical" evidence="2">
    <location>
        <begin position="613"/>
        <end position="633"/>
    </location>
</feature>
<dbReference type="SMART" id="SM00460">
    <property type="entry name" value="TGc"/>
    <property type="match status" value="1"/>
</dbReference>
<feature type="transmembrane region" description="Helical" evidence="2">
    <location>
        <begin position="65"/>
        <end position="83"/>
    </location>
</feature>
<dbReference type="Gene3D" id="3.10.620.30">
    <property type="match status" value="1"/>
</dbReference>
<dbReference type="STRING" id="84698.SAMN04488528_10246"/>
<feature type="transmembrane region" description="Helical" evidence="2">
    <location>
        <begin position="35"/>
        <end position="53"/>
    </location>
</feature>
<evidence type="ECO:0000259" key="3">
    <source>
        <dbReference type="SMART" id="SM00460"/>
    </source>
</evidence>
<dbReference type="RefSeq" id="WP_090042181.1">
    <property type="nucleotide sequence ID" value="NZ_FOKI01000024.1"/>
</dbReference>
<feature type="transmembrane region" description="Helical" evidence="2">
    <location>
        <begin position="138"/>
        <end position="156"/>
    </location>
</feature>
<dbReference type="InterPro" id="IPR038765">
    <property type="entry name" value="Papain-like_cys_pep_sf"/>
</dbReference>
<feature type="coiled-coil region" evidence="1">
    <location>
        <begin position="570"/>
        <end position="604"/>
    </location>
</feature>
<feature type="transmembrane region" description="Helical" evidence="2">
    <location>
        <begin position="7"/>
        <end position="29"/>
    </location>
</feature>
<evidence type="ECO:0000256" key="1">
    <source>
        <dbReference type="SAM" id="Coils"/>
    </source>
</evidence>
<organism evidence="4 5">
    <name type="scientific">Clostridium frigidicarnis</name>
    <dbReference type="NCBI Taxonomy" id="84698"/>
    <lineage>
        <taxon>Bacteria</taxon>
        <taxon>Bacillati</taxon>
        <taxon>Bacillota</taxon>
        <taxon>Clostridia</taxon>
        <taxon>Eubacteriales</taxon>
        <taxon>Clostridiaceae</taxon>
        <taxon>Clostridium</taxon>
    </lineage>
</organism>
<dbReference type="OrthoDB" id="9804872at2"/>
<keyword evidence="2" id="KW-0472">Membrane</keyword>
<name>A0A1I0ZQ11_9CLOT</name>
<keyword evidence="2" id="KW-0812">Transmembrane</keyword>
<accession>A0A1I0ZQ11</accession>
<dbReference type="PANTHER" id="PTHR42736:SF1">
    <property type="entry name" value="PROTEIN-GLUTAMINE GAMMA-GLUTAMYLTRANSFERASE"/>
    <property type="match status" value="1"/>
</dbReference>
<dbReference type="AlphaFoldDB" id="A0A1I0ZQ11"/>
<dbReference type="PANTHER" id="PTHR42736">
    <property type="entry name" value="PROTEIN-GLUTAMINE GAMMA-GLUTAMYLTRANSFERASE"/>
    <property type="match status" value="1"/>
</dbReference>